<feature type="transmembrane region" description="Helical" evidence="5">
    <location>
        <begin position="526"/>
        <end position="545"/>
    </location>
</feature>
<feature type="transmembrane region" description="Helical" evidence="5">
    <location>
        <begin position="289"/>
        <end position="308"/>
    </location>
</feature>
<accession>A0A5S6QYI4</accession>
<organism evidence="7 8">
    <name type="scientific">Trichuris muris</name>
    <name type="common">Mouse whipworm</name>
    <dbReference type="NCBI Taxonomy" id="70415"/>
    <lineage>
        <taxon>Eukaryota</taxon>
        <taxon>Metazoa</taxon>
        <taxon>Ecdysozoa</taxon>
        <taxon>Nematoda</taxon>
        <taxon>Enoplea</taxon>
        <taxon>Dorylaimia</taxon>
        <taxon>Trichinellida</taxon>
        <taxon>Trichuridae</taxon>
        <taxon>Trichuris</taxon>
    </lineage>
</organism>
<feature type="transmembrane region" description="Helical" evidence="5">
    <location>
        <begin position="203"/>
        <end position="225"/>
    </location>
</feature>
<feature type="transmembrane region" description="Helical" evidence="5">
    <location>
        <begin position="231"/>
        <end position="249"/>
    </location>
</feature>
<dbReference type="GO" id="GO:0022857">
    <property type="term" value="F:transmembrane transporter activity"/>
    <property type="evidence" value="ECO:0007669"/>
    <property type="project" value="InterPro"/>
</dbReference>
<name>A0A5S6QYI4_TRIMR</name>
<keyword evidence="4 5" id="KW-0472">Membrane</keyword>
<proteinExistence type="predicted"/>
<evidence type="ECO:0000256" key="2">
    <source>
        <dbReference type="ARBA" id="ARBA00022692"/>
    </source>
</evidence>
<keyword evidence="2 5" id="KW-0812">Transmembrane</keyword>
<dbReference type="CDD" id="cd17317">
    <property type="entry name" value="MFS_SLC22"/>
    <property type="match status" value="1"/>
</dbReference>
<dbReference type="STRING" id="70415.A0A5S6QYI4"/>
<protein>
    <submittedName>
        <fullName evidence="8">MFS domain-containing protein</fullName>
    </submittedName>
</protein>
<feature type="transmembrane region" description="Helical" evidence="5">
    <location>
        <begin position="261"/>
        <end position="283"/>
    </location>
</feature>
<dbReference type="GO" id="GO:0016020">
    <property type="term" value="C:membrane"/>
    <property type="evidence" value="ECO:0007669"/>
    <property type="project" value="UniProtKB-SubCell"/>
</dbReference>
<comment type="subcellular location">
    <subcellularLocation>
        <location evidence="1">Membrane</location>
        <topology evidence="1">Multi-pass membrane protein</topology>
    </subcellularLocation>
</comment>
<feature type="transmembrane region" description="Helical" evidence="5">
    <location>
        <begin position="467"/>
        <end position="485"/>
    </location>
</feature>
<sequence length="584" mass="65209">MSAMALVLVKFHFRIPPFRHLHGFSVVPILNLGKFLLSVTEKEEQMKFDDILCEHIGEFGRYQKLQYLLVNLPVIITSMHVLSWTFTSEVLPHRCLYPGENASSAFQLAANWSSSTGSFDSSCERYKSVSYWDETIPANATLEPCVDGYRWNRTSFSKTAVTEWNLVCDKRWVRSFVQSVYYIGQFFGSYICGDLSDRFGRKIVFFISIILQLSCGTLIAVVPYWPVVALLRFGLGFAHPGIFVIAVVIGTELVGPKQRVLAGVGAGVFFSLGQVCLGSLAYLFDRYDFLQLAISLPAVFFCSYYWLVPESARWLMAKGRLDEAVAVLRRAAKFNGRSLPDRITEIIELEPHSNEAHKSKNAKPSVGDLFRRPVLRRRSLVVFYVWIAVACVYYALSINPSFLGGNLNESFIIGGFLEMPCLFLILLSINRLGRRLILIAGFLLCTFLIFITLLIGNDQETCKMVLVLLAKSALSGVYAVIYVYTSELFPTVVRNTAMGLCSMIARVGAIAASYFALWLAESRASLVSILYGCIALVAGCLVFFLPETSGKALAETVEDAERLKDHFPQLCVHAASNRGEKPPE</sequence>
<dbReference type="WBParaSite" id="TMUE_3000012154.1">
    <property type="protein sequence ID" value="TMUE_3000012154.1"/>
    <property type="gene ID" value="WBGene00291683"/>
</dbReference>
<dbReference type="InterPro" id="IPR005828">
    <property type="entry name" value="MFS_sugar_transport-like"/>
</dbReference>
<feature type="transmembrane region" description="Helical" evidence="5">
    <location>
        <begin position="380"/>
        <end position="398"/>
    </location>
</feature>
<dbReference type="InterPro" id="IPR020846">
    <property type="entry name" value="MFS_dom"/>
</dbReference>
<feature type="transmembrane region" description="Helical" evidence="5">
    <location>
        <begin position="497"/>
        <end position="520"/>
    </location>
</feature>
<feature type="transmembrane region" description="Helical" evidence="5">
    <location>
        <begin position="436"/>
        <end position="455"/>
    </location>
</feature>
<dbReference type="InterPro" id="IPR036259">
    <property type="entry name" value="MFS_trans_sf"/>
</dbReference>
<evidence type="ECO:0000313" key="8">
    <source>
        <dbReference type="WBParaSite" id="TMUE_3000012154.1"/>
    </source>
</evidence>
<keyword evidence="7" id="KW-1185">Reference proteome</keyword>
<reference evidence="8" key="1">
    <citation type="submission" date="2019-12" db="UniProtKB">
        <authorList>
            <consortium name="WormBaseParasite"/>
        </authorList>
    </citation>
    <scope>IDENTIFICATION</scope>
</reference>
<dbReference type="SUPFAM" id="SSF103473">
    <property type="entry name" value="MFS general substrate transporter"/>
    <property type="match status" value="1"/>
</dbReference>
<evidence type="ECO:0000256" key="5">
    <source>
        <dbReference type="SAM" id="Phobius"/>
    </source>
</evidence>
<keyword evidence="3 5" id="KW-1133">Transmembrane helix</keyword>
<evidence type="ECO:0000256" key="4">
    <source>
        <dbReference type="ARBA" id="ARBA00023136"/>
    </source>
</evidence>
<feature type="transmembrane region" description="Helical" evidence="5">
    <location>
        <begin position="410"/>
        <end position="429"/>
    </location>
</feature>
<dbReference type="AlphaFoldDB" id="A0A5S6QYI4"/>
<feature type="domain" description="Major facilitator superfamily (MFS) profile" evidence="6">
    <location>
        <begin position="136"/>
        <end position="550"/>
    </location>
</feature>
<dbReference type="Proteomes" id="UP000046395">
    <property type="component" value="Unassembled WGS sequence"/>
</dbReference>
<dbReference type="PROSITE" id="PS50850">
    <property type="entry name" value="MFS"/>
    <property type="match status" value="1"/>
</dbReference>
<evidence type="ECO:0000256" key="3">
    <source>
        <dbReference type="ARBA" id="ARBA00022989"/>
    </source>
</evidence>
<dbReference type="PANTHER" id="PTHR24064">
    <property type="entry name" value="SOLUTE CARRIER FAMILY 22 MEMBER"/>
    <property type="match status" value="1"/>
</dbReference>
<evidence type="ECO:0000256" key="1">
    <source>
        <dbReference type="ARBA" id="ARBA00004141"/>
    </source>
</evidence>
<dbReference type="Gene3D" id="1.20.1250.20">
    <property type="entry name" value="MFS general substrate transporter like domains"/>
    <property type="match status" value="1"/>
</dbReference>
<evidence type="ECO:0000313" key="7">
    <source>
        <dbReference type="Proteomes" id="UP000046395"/>
    </source>
</evidence>
<evidence type="ECO:0000259" key="6">
    <source>
        <dbReference type="PROSITE" id="PS50850"/>
    </source>
</evidence>
<dbReference type="Pfam" id="PF00083">
    <property type="entry name" value="Sugar_tr"/>
    <property type="match status" value="1"/>
</dbReference>